<gene>
    <name evidence="7" type="ORF">B437_03551</name>
</gene>
<accession>A0ABP2R627</accession>
<feature type="transmembrane region" description="Helical" evidence="5">
    <location>
        <begin position="118"/>
        <end position="135"/>
    </location>
</feature>
<name>A0ABP2R627_9FUSO</name>
<feature type="transmembrane region" description="Helical" evidence="5">
    <location>
        <begin position="32"/>
        <end position="53"/>
    </location>
</feature>
<feature type="transmembrane region" description="Helical" evidence="5">
    <location>
        <begin position="211"/>
        <end position="234"/>
    </location>
</feature>
<feature type="transmembrane region" description="Helical" evidence="5">
    <location>
        <begin position="359"/>
        <end position="384"/>
    </location>
</feature>
<proteinExistence type="predicted"/>
<evidence type="ECO:0000256" key="1">
    <source>
        <dbReference type="ARBA" id="ARBA00004141"/>
    </source>
</evidence>
<evidence type="ECO:0000256" key="2">
    <source>
        <dbReference type="ARBA" id="ARBA00022692"/>
    </source>
</evidence>
<keyword evidence="4 5" id="KW-0472">Membrane</keyword>
<reference evidence="8" key="1">
    <citation type="journal article" date="2012" name="J. Bacteriol.">
        <title>Draft Genome Sequence of Fusobacterium nucleatum ChDC F128, Isolated from a Periodontitis Lesion.</title>
        <authorList>
            <person name="Park S.N."/>
            <person name="Kong S.W."/>
            <person name="Kim H.S."/>
            <person name="Park M.S."/>
            <person name="Lee J.W."/>
            <person name="Cho E."/>
            <person name="Lim Y.K."/>
            <person name="Choi M.H."/>
            <person name="Chang Y.H."/>
            <person name="Shin J.H."/>
            <person name="Park H.S."/>
            <person name="Choi S.H."/>
            <person name="Kook J.K."/>
        </authorList>
    </citation>
    <scope>NUCLEOTIDE SEQUENCE [LARGE SCALE GENOMIC DNA]</scope>
    <source>
        <strain evidence="8">ChDC F128</strain>
    </source>
</reference>
<comment type="caution">
    <text evidence="7">The sequence shown here is derived from an EMBL/GenBank/DDBJ whole genome shotgun (WGS) entry which is preliminary data.</text>
</comment>
<organism evidence="7 8">
    <name type="scientific">Fusobacterium hwasookii ChDC F128</name>
    <dbReference type="NCBI Taxonomy" id="1216362"/>
    <lineage>
        <taxon>Bacteria</taxon>
        <taxon>Fusobacteriati</taxon>
        <taxon>Fusobacteriota</taxon>
        <taxon>Fusobacteriia</taxon>
        <taxon>Fusobacteriales</taxon>
        <taxon>Fusobacteriaceae</taxon>
        <taxon>Fusobacterium</taxon>
    </lineage>
</organism>
<feature type="transmembrane region" description="Helical" evidence="5">
    <location>
        <begin position="88"/>
        <end position="106"/>
    </location>
</feature>
<feature type="transmembrane region" description="Helical" evidence="5">
    <location>
        <begin position="319"/>
        <end position="339"/>
    </location>
</feature>
<dbReference type="RefSeq" id="WP_005916212.1">
    <property type="nucleotide sequence ID" value="NZ_ALVD01000002.1"/>
</dbReference>
<keyword evidence="8" id="KW-1185">Reference proteome</keyword>
<evidence type="ECO:0000256" key="3">
    <source>
        <dbReference type="ARBA" id="ARBA00022989"/>
    </source>
</evidence>
<dbReference type="PANTHER" id="PTHR37422:SF13">
    <property type="entry name" value="LIPOPOLYSACCHARIDE BIOSYNTHESIS PROTEIN PA4999-RELATED"/>
    <property type="match status" value="1"/>
</dbReference>
<feature type="transmembrane region" description="Helical" evidence="5">
    <location>
        <begin position="65"/>
        <end position="82"/>
    </location>
</feature>
<keyword evidence="3 5" id="KW-1133">Transmembrane helix</keyword>
<sequence>MKVNLVKYNTFILCIYLNFFIVMTFLTKYEISYYSVYPFLLLIYFLPLILKIFDRKIGKFKIEKKVIFTLLYFSVIFLNLFYYKSTDYFLSSFKLIFSSLVAAYFANLKVSLKLLKKYIKYFLILHLIILLYVLTNKELYLNMRMDYMVFGYDCLFITMFFGYFYKETLKLKYLFLLIFGNILLFMFGSRFTFLLGSVGTLIFLYSSKKKWIKFLIFLGVILLPIIYFNLEFLLKSVITVFNRYNISIESVERLAESLDNFNAGGGILADRLIWYRETFEIIKENLLFGVGILGYDGKISNMLYNGDGTFYPHNIFLEILLHFGIFGFLIFILVIILIFRNVYINKKQGKKLESIEIVFIIMSLGLLLSSSYLRSIWFYFAILIPFNKSYYKIK</sequence>
<dbReference type="Proteomes" id="UP000004829">
    <property type="component" value="Unassembled WGS sequence"/>
</dbReference>
<feature type="transmembrane region" description="Helical" evidence="5">
    <location>
        <begin position="147"/>
        <end position="165"/>
    </location>
</feature>
<protein>
    <submittedName>
        <fullName evidence="7">O-antigen ligase</fullName>
    </submittedName>
</protein>
<dbReference type="Pfam" id="PF04932">
    <property type="entry name" value="Wzy_C"/>
    <property type="match status" value="1"/>
</dbReference>
<feature type="transmembrane region" description="Helical" evidence="5">
    <location>
        <begin position="174"/>
        <end position="205"/>
    </location>
</feature>
<feature type="transmembrane region" description="Helical" evidence="5">
    <location>
        <begin position="7"/>
        <end position="26"/>
    </location>
</feature>
<comment type="subcellular location">
    <subcellularLocation>
        <location evidence="1">Membrane</location>
        <topology evidence="1">Multi-pass membrane protein</topology>
    </subcellularLocation>
</comment>
<evidence type="ECO:0000256" key="4">
    <source>
        <dbReference type="ARBA" id="ARBA00023136"/>
    </source>
</evidence>
<dbReference type="InterPro" id="IPR007016">
    <property type="entry name" value="O-antigen_ligase-rel_domated"/>
</dbReference>
<dbReference type="GO" id="GO:0016874">
    <property type="term" value="F:ligase activity"/>
    <property type="evidence" value="ECO:0007669"/>
    <property type="project" value="UniProtKB-KW"/>
</dbReference>
<evidence type="ECO:0000313" key="7">
    <source>
        <dbReference type="EMBL" id="EJU08361.1"/>
    </source>
</evidence>
<keyword evidence="2 5" id="KW-0812">Transmembrane</keyword>
<keyword evidence="7" id="KW-0436">Ligase</keyword>
<evidence type="ECO:0000259" key="6">
    <source>
        <dbReference type="Pfam" id="PF04932"/>
    </source>
</evidence>
<dbReference type="InterPro" id="IPR051533">
    <property type="entry name" value="WaaL-like"/>
</dbReference>
<feature type="domain" description="O-antigen ligase-related" evidence="6">
    <location>
        <begin position="176"/>
        <end position="332"/>
    </location>
</feature>
<dbReference type="EMBL" id="ALVD01000002">
    <property type="protein sequence ID" value="EJU08361.1"/>
    <property type="molecule type" value="Genomic_DNA"/>
</dbReference>
<dbReference type="PANTHER" id="PTHR37422">
    <property type="entry name" value="TEICHURONIC ACID BIOSYNTHESIS PROTEIN TUAE"/>
    <property type="match status" value="1"/>
</dbReference>
<evidence type="ECO:0000256" key="5">
    <source>
        <dbReference type="SAM" id="Phobius"/>
    </source>
</evidence>
<evidence type="ECO:0000313" key="8">
    <source>
        <dbReference type="Proteomes" id="UP000004829"/>
    </source>
</evidence>